<evidence type="ECO:0000256" key="1">
    <source>
        <dbReference type="SAM" id="MobiDB-lite"/>
    </source>
</evidence>
<accession>A0AAW3H6B0</accession>
<feature type="transmembrane region" description="Helical" evidence="2">
    <location>
        <begin position="138"/>
        <end position="157"/>
    </location>
</feature>
<dbReference type="Proteomes" id="UP000033658">
    <property type="component" value="Unassembled WGS sequence"/>
</dbReference>
<sequence length="162" mass="18123">MSNKEINQELSQTRNEISPEIDNEKNKEKIEENQSIDEANGSEQVIKDSKEIKYTSALLSFSFFSSIIYLIPFVLLFSIALPWGLVLLIFLGPSLICFLIATILTRIGMNNGNKGLLYASSGIYLISAFFAGDPDWHLFQIAPFVFAVLVLVGTLVAKEEKR</sequence>
<keyword evidence="2" id="KW-0472">Membrane</keyword>
<feature type="transmembrane region" description="Helical" evidence="2">
    <location>
        <begin position="83"/>
        <end position="104"/>
    </location>
</feature>
<organism evidence="3 4">
    <name type="scientific">Streptococcus gordonii</name>
    <dbReference type="NCBI Taxonomy" id="1302"/>
    <lineage>
        <taxon>Bacteria</taxon>
        <taxon>Bacillati</taxon>
        <taxon>Bacillota</taxon>
        <taxon>Bacilli</taxon>
        <taxon>Lactobacillales</taxon>
        <taxon>Streptococcaceae</taxon>
        <taxon>Streptococcus</taxon>
    </lineage>
</organism>
<feature type="transmembrane region" description="Helical" evidence="2">
    <location>
        <begin position="116"/>
        <end position="132"/>
    </location>
</feature>
<evidence type="ECO:0000313" key="4">
    <source>
        <dbReference type="Proteomes" id="UP000033658"/>
    </source>
</evidence>
<feature type="compositionally biased region" description="Basic and acidic residues" evidence="1">
    <location>
        <begin position="22"/>
        <end position="32"/>
    </location>
</feature>
<feature type="transmembrane region" description="Helical" evidence="2">
    <location>
        <begin position="57"/>
        <end position="77"/>
    </location>
</feature>
<feature type="region of interest" description="Disordered" evidence="1">
    <location>
        <begin position="1"/>
        <end position="34"/>
    </location>
</feature>
<name>A0AAW3H6B0_STRGN</name>
<dbReference type="EMBL" id="JYGL01000001">
    <property type="protein sequence ID" value="KJQ58507.1"/>
    <property type="molecule type" value="Genomic_DNA"/>
</dbReference>
<proteinExistence type="predicted"/>
<feature type="compositionally biased region" description="Polar residues" evidence="1">
    <location>
        <begin position="1"/>
        <end position="16"/>
    </location>
</feature>
<evidence type="ECO:0008006" key="5">
    <source>
        <dbReference type="Google" id="ProtNLM"/>
    </source>
</evidence>
<protein>
    <recommendedName>
        <fullName evidence="5">Integral membrane protein</fullName>
    </recommendedName>
</protein>
<keyword evidence="2" id="KW-0812">Transmembrane</keyword>
<comment type="caution">
    <text evidence="3">The sequence shown here is derived from an EMBL/GenBank/DDBJ whole genome shotgun (WGS) entry which is preliminary data.</text>
</comment>
<reference evidence="3 4" key="1">
    <citation type="submission" date="2015-02" db="EMBL/GenBank/DDBJ databases">
        <title>Evolution of amylase-binding proteins of oral streptococcal species.</title>
        <authorList>
            <person name="Haase E.M."/>
        </authorList>
    </citation>
    <scope>NUCLEOTIDE SEQUENCE [LARGE SCALE GENOMIC DNA]</scope>
    <source>
        <strain evidence="3 4">G9B</strain>
    </source>
</reference>
<evidence type="ECO:0000313" key="3">
    <source>
        <dbReference type="EMBL" id="KJQ58507.1"/>
    </source>
</evidence>
<keyword evidence="2" id="KW-1133">Transmembrane helix</keyword>
<dbReference type="AlphaFoldDB" id="A0AAW3H6B0"/>
<dbReference type="RefSeq" id="WP_045502611.1">
    <property type="nucleotide sequence ID" value="NZ_JYGL01000001.1"/>
</dbReference>
<gene>
    <name evidence="3" type="ORF">TZ86_00347</name>
</gene>
<evidence type="ECO:0000256" key="2">
    <source>
        <dbReference type="SAM" id="Phobius"/>
    </source>
</evidence>